<evidence type="ECO:0000313" key="2">
    <source>
        <dbReference type="EMBL" id="KAI6304812.1"/>
    </source>
</evidence>
<feature type="compositionally biased region" description="Polar residues" evidence="1">
    <location>
        <begin position="59"/>
        <end position="70"/>
    </location>
</feature>
<gene>
    <name evidence="2" type="ORF">MCOR33_000325</name>
</gene>
<evidence type="ECO:0000256" key="1">
    <source>
        <dbReference type="SAM" id="MobiDB-lite"/>
    </source>
</evidence>
<organism evidence="2 3">
    <name type="scientific">Pyricularia grisea</name>
    <name type="common">Crabgrass-specific blast fungus</name>
    <name type="synonym">Magnaporthe grisea</name>
    <dbReference type="NCBI Taxonomy" id="148305"/>
    <lineage>
        <taxon>Eukaryota</taxon>
        <taxon>Fungi</taxon>
        <taxon>Dikarya</taxon>
        <taxon>Ascomycota</taxon>
        <taxon>Pezizomycotina</taxon>
        <taxon>Sordariomycetes</taxon>
        <taxon>Sordariomycetidae</taxon>
        <taxon>Magnaporthales</taxon>
        <taxon>Pyriculariaceae</taxon>
        <taxon>Pyricularia</taxon>
    </lineage>
</organism>
<accession>A0ABQ8P0K0</accession>
<name>A0ABQ8P0K0_PYRGI</name>
<dbReference type="Proteomes" id="UP001059893">
    <property type="component" value="Unassembled WGS sequence"/>
</dbReference>
<evidence type="ECO:0000313" key="3">
    <source>
        <dbReference type="Proteomes" id="UP001059893"/>
    </source>
</evidence>
<proteinExistence type="predicted"/>
<dbReference type="EMBL" id="JABSND010000002">
    <property type="protein sequence ID" value="KAI6304812.1"/>
    <property type="molecule type" value="Genomic_DNA"/>
</dbReference>
<reference evidence="2" key="1">
    <citation type="submission" date="2021-01" db="EMBL/GenBank/DDBJ databases">
        <title>Deciphering the adaptive evolutionary patterns associated with biogeogrpahic diversity in the finger millet blast pathogen Magnaporthe oryzae in Eastern Africa.</title>
        <authorList>
            <person name="Onyema G."/>
            <person name="Shittu T.A."/>
            <person name="Dodsworth S."/>
            <person name="Devilliers S."/>
            <person name="Muthumeenakshi S."/>
            <person name="Sreenivasaprasad S."/>
        </authorList>
    </citation>
    <scope>NUCLEOTIDE SEQUENCE</scope>
    <source>
        <strain evidence="2">D15/s37</strain>
    </source>
</reference>
<protein>
    <submittedName>
        <fullName evidence="2">Uncharacterized protein</fullName>
    </submittedName>
</protein>
<comment type="caution">
    <text evidence="2">The sequence shown here is derived from an EMBL/GenBank/DDBJ whole genome shotgun (WGS) entry which is preliminary data.</text>
</comment>
<sequence length="105" mass="12097">MKMFTNKYVARKLARYKREVMGFMQVEEVSSTLPQLMHRCRKQVQILQYDKFAKGRVKASSSASGSTQWTLERKRSPGRAGNSYLYVCLVHARETVFSGEASRAR</sequence>
<keyword evidence="3" id="KW-1185">Reference proteome</keyword>
<feature type="region of interest" description="Disordered" evidence="1">
    <location>
        <begin position="59"/>
        <end position="79"/>
    </location>
</feature>